<dbReference type="GO" id="GO:0004180">
    <property type="term" value="F:carboxypeptidase activity"/>
    <property type="evidence" value="ECO:0007669"/>
    <property type="project" value="UniProtKB-KW"/>
</dbReference>
<reference evidence="2 3" key="1">
    <citation type="submission" date="2018-03" db="EMBL/GenBank/DDBJ databases">
        <title>Genomic Encyclopedia of Archaeal and Bacterial Type Strains, Phase II (KMG-II): from individual species to whole genera.</title>
        <authorList>
            <person name="Goeker M."/>
        </authorList>
    </citation>
    <scope>NUCLEOTIDE SEQUENCE [LARGE SCALE GENOMIC DNA]</scope>
    <source>
        <strain evidence="2 3">DSM 100214</strain>
    </source>
</reference>
<dbReference type="EMBL" id="QICL01000045">
    <property type="protein sequence ID" value="PXV58494.1"/>
    <property type="molecule type" value="Genomic_DNA"/>
</dbReference>
<dbReference type="Proteomes" id="UP000247973">
    <property type="component" value="Unassembled WGS sequence"/>
</dbReference>
<evidence type="ECO:0000259" key="1">
    <source>
        <dbReference type="Pfam" id="PF13539"/>
    </source>
</evidence>
<keyword evidence="3" id="KW-1185">Reference proteome</keyword>
<feature type="domain" description="Peptidase M15C" evidence="1">
    <location>
        <begin position="175"/>
        <end position="246"/>
    </location>
</feature>
<proteinExistence type="predicted"/>
<keyword evidence="2" id="KW-0121">Carboxypeptidase</keyword>
<keyword evidence="2" id="KW-0378">Hydrolase</keyword>
<keyword evidence="2" id="KW-0645">Protease</keyword>
<dbReference type="Gene3D" id="3.30.1380.10">
    <property type="match status" value="1"/>
</dbReference>
<organism evidence="2 3">
    <name type="scientific">Dysgonomonas alginatilytica</name>
    <dbReference type="NCBI Taxonomy" id="1605892"/>
    <lineage>
        <taxon>Bacteria</taxon>
        <taxon>Pseudomonadati</taxon>
        <taxon>Bacteroidota</taxon>
        <taxon>Bacteroidia</taxon>
        <taxon>Bacteroidales</taxon>
        <taxon>Dysgonomonadaceae</taxon>
        <taxon>Dysgonomonas</taxon>
    </lineage>
</organism>
<dbReference type="Pfam" id="PF13539">
    <property type="entry name" value="Peptidase_M15_4"/>
    <property type="match status" value="1"/>
</dbReference>
<evidence type="ECO:0000313" key="2">
    <source>
        <dbReference type="EMBL" id="PXV58494.1"/>
    </source>
</evidence>
<name>A0A2V3PHW8_9BACT</name>
<dbReference type="InterPro" id="IPR039561">
    <property type="entry name" value="Peptidase_M15C"/>
</dbReference>
<dbReference type="SUPFAM" id="SSF55166">
    <property type="entry name" value="Hedgehog/DD-peptidase"/>
    <property type="match status" value="1"/>
</dbReference>
<dbReference type="OrthoDB" id="9799970at2"/>
<sequence length="252" mass="29604">MKLLSIFSVLLFFITTISAQEYPKGVQKLINAYPNFDITYDGTYIILKDGLKFIYDDRIKKFGELLLNKPSISDMFQSEYPKNVNNYIPPRNSDPGRIRNEDLMKAIYGSNSLEVQKNLVTITWCPKLVGSKIKITKINNVHLQLQKISEELDKHPELQKYLQGATSFNWRIIKGTNRLSTHSFGTSIDLNVKFSNYWQWDCKCTNEDVDLKYKNQLPKLIVKIFEKHGFIWGGKWYHYDTMHFEYRPELLI</sequence>
<dbReference type="RefSeq" id="WP_110312584.1">
    <property type="nucleotide sequence ID" value="NZ_QICL01000045.1"/>
</dbReference>
<comment type="caution">
    <text evidence="2">The sequence shown here is derived from an EMBL/GenBank/DDBJ whole genome shotgun (WGS) entry which is preliminary data.</text>
</comment>
<protein>
    <submittedName>
        <fullName evidence="2">D-alanyl-D-alanine carboxypeptidase-like protein</fullName>
    </submittedName>
</protein>
<evidence type="ECO:0000313" key="3">
    <source>
        <dbReference type="Proteomes" id="UP000247973"/>
    </source>
</evidence>
<dbReference type="AlphaFoldDB" id="A0A2V3PHW8"/>
<accession>A0A2V3PHW8</accession>
<gene>
    <name evidence="2" type="ORF">CLV62_14517</name>
</gene>
<dbReference type="InterPro" id="IPR009045">
    <property type="entry name" value="Zn_M74/Hedgehog-like"/>
</dbReference>